<gene>
    <name evidence="3" type="ORF">OXX778_LOCUS20960</name>
</gene>
<feature type="chain" id="PRO_5032476159" description="Transmembrane protein" evidence="2">
    <location>
        <begin position="18"/>
        <end position="569"/>
    </location>
</feature>
<dbReference type="OrthoDB" id="10653281at2759"/>
<evidence type="ECO:0008006" key="5">
    <source>
        <dbReference type="Google" id="ProtNLM"/>
    </source>
</evidence>
<organism evidence="3 4">
    <name type="scientific">Brachionus calyciflorus</name>
    <dbReference type="NCBI Taxonomy" id="104777"/>
    <lineage>
        <taxon>Eukaryota</taxon>
        <taxon>Metazoa</taxon>
        <taxon>Spiralia</taxon>
        <taxon>Gnathifera</taxon>
        <taxon>Rotifera</taxon>
        <taxon>Eurotatoria</taxon>
        <taxon>Monogononta</taxon>
        <taxon>Pseudotrocha</taxon>
        <taxon>Ploima</taxon>
        <taxon>Brachionidae</taxon>
        <taxon>Brachionus</taxon>
    </lineage>
</organism>
<accession>A0A814NUA7</accession>
<comment type="caution">
    <text evidence="3">The sequence shown here is derived from an EMBL/GenBank/DDBJ whole genome shotgun (WGS) entry which is preliminary data.</text>
</comment>
<evidence type="ECO:0000256" key="2">
    <source>
        <dbReference type="SAM" id="SignalP"/>
    </source>
</evidence>
<name>A0A814NUA7_9BILA</name>
<feature type="transmembrane region" description="Helical" evidence="1">
    <location>
        <begin position="522"/>
        <end position="543"/>
    </location>
</feature>
<dbReference type="AlphaFoldDB" id="A0A814NUA7"/>
<proteinExistence type="predicted"/>
<dbReference type="EMBL" id="CAJNOC010007337">
    <property type="protein sequence ID" value="CAF1097052.1"/>
    <property type="molecule type" value="Genomic_DNA"/>
</dbReference>
<protein>
    <recommendedName>
        <fullName evidence="5">Transmembrane protein</fullName>
    </recommendedName>
</protein>
<keyword evidence="2" id="KW-0732">Signal</keyword>
<reference evidence="3" key="1">
    <citation type="submission" date="2021-02" db="EMBL/GenBank/DDBJ databases">
        <authorList>
            <person name="Nowell W R."/>
        </authorList>
    </citation>
    <scope>NUCLEOTIDE SEQUENCE</scope>
    <source>
        <strain evidence="3">Ploen Becks lab</strain>
    </source>
</reference>
<evidence type="ECO:0000313" key="3">
    <source>
        <dbReference type="EMBL" id="CAF1097052.1"/>
    </source>
</evidence>
<feature type="signal peptide" evidence="2">
    <location>
        <begin position="1"/>
        <end position="17"/>
    </location>
</feature>
<keyword evidence="1" id="KW-1133">Transmembrane helix</keyword>
<feature type="non-terminal residue" evidence="3">
    <location>
        <position position="569"/>
    </location>
</feature>
<sequence length="569" mass="65632">MIQRIFFLLSLIGLILTERQCPRTCSCNFDTISCPELILSCSECALWPRIEFNQITYLSPNSFENFHFLPNHNYRIIIYKLLNSSIGKDSFNKFTLGQNINVQITFQYNSLIKFEPYSLNGLELASNSTLIFDFPYTTQVIIALECLNGISLNNSELIFKIFKAFSVVLTGSKQLNLINSNIYFDIKSTHLVKIDFFSISMIQESQVTLDLESVEKVLVQKNSFLNTQINSKSNLIIFFKQINFLDIKSESFKHIDLINSKIQIYLIELTSSLCLQPHTFSNFKLNNNSSFNLSVIYSKNVQFMSECITNVTSYDSDIFLGVYDIGLNDTNYKSILSQRSTKHKKFSNSEYSIEFYNQYYYTKQKYSYNFSIEKNAVSVMGQNGVRIYGDNLDTVYFDNFFISSLRLSIFLDAKNIIMLENSVSNCDESQIVLETQPKVIRIPSKIKEINVKKRDKGEGLVFLKQWEYCINEEKGYTDQDILNMNIQTSFYYEESDNLSNQIDNNINSTSQVGINTMSSPTAGIVIIGFIIFILFLILVVNLVQYKYRSDVFDDLESSNVQNLNNIDDE</sequence>
<evidence type="ECO:0000256" key="1">
    <source>
        <dbReference type="SAM" id="Phobius"/>
    </source>
</evidence>
<dbReference type="Proteomes" id="UP000663879">
    <property type="component" value="Unassembled WGS sequence"/>
</dbReference>
<keyword evidence="1" id="KW-0812">Transmembrane</keyword>
<keyword evidence="1" id="KW-0472">Membrane</keyword>
<evidence type="ECO:0000313" key="4">
    <source>
        <dbReference type="Proteomes" id="UP000663879"/>
    </source>
</evidence>
<keyword evidence="4" id="KW-1185">Reference proteome</keyword>